<dbReference type="AlphaFoldDB" id="A0A521F4H8"/>
<gene>
    <name evidence="2" type="ORF">SAMN06265219_11534</name>
</gene>
<dbReference type="RefSeq" id="WP_142455601.1">
    <property type="nucleotide sequence ID" value="NZ_FXTP01000015.1"/>
</dbReference>
<dbReference type="Proteomes" id="UP000317557">
    <property type="component" value="Unassembled WGS sequence"/>
</dbReference>
<feature type="domain" description="GWxTD" evidence="1">
    <location>
        <begin position="301"/>
        <end position="466"/>
    </location>
</feature>
<dbReference type="InterPro" id="IPR030959">
    <property type="entry name" value="GWxTD_dom"/>
</dbReference>
<keyword evidence="3" id="KW-1185">Reference proteome</keyword>
<dbReference type="PROSITE" id="PS51257">
    <property type="entry name" value="PROKAR_LIPOPROTEIN"/>
    <property type="match status" value="1"/>
</dbReference>
<accession>A0A521F4H8</accession>
<evidence type="ECO:0000313" key="2">
    <source>
        <dbReference type="EMBL" id="SMO91097.1"/>
    </source>
</evidence>
<dbReference type="NCBIfam" id="TIGR04514">
    <property type="entry name" value="GWxTD_dom"/>
    <property type="match status" value="1"/>
</dbReference>
<evidence type="ECO:0000259" key="1">
    <source>
        <dbReference type="Pfam" id="PF20094"/>
    </source>
</evidence>
<sequence>MKRSGPVFFLLLFLGFIIAGCARNYYDNIDRGEGYNYRPGYPELRLAATGYVSENSNTYINVAGDIVYGSLVYSGKDDIFTADVEIEIQIIEDTEQQRAVERTTFSKTLTSQNQRVIDSQDVYSFEREFDIPAGNYIVRVGVIDKSSGQQTLRTTKTSIPDPSENTSHITEVRILTKNNNLPDSEFKPATTYDIQSSQDSIKFVFQVTNNNPDRPIEIESRLLKFRSDTSIARPMNFNNYSPSSLPYQGIDYDEYDVIQSSTRQLNQPGSVIIEFAFTDLERGNYRLEVIGNEGSDNEIFKGRDFGIKSPNYPSLKTPEELARPLYYLMGRNEYKDLMAIKDPDSLKKAIDRFWLSNIQNSNMARSVISLYYERVEEANKQFSNFKEGWKTDPGMMYILFGPPWYTDIFSDEMYWSYSYNREDPEKNFYFNKTKLNSKYYPFDNFLLQRSNFYYNIQSQQIERWRTGLILNYNL</sequence>
<proteinExistence type="predicted"/>
<dbReference type="EMBL" id="FXTP01000015">
    <property type="protein sequence ID" value="SMO91097.1"/>
    <property type="molecule type" value="Genomic_DNA"/>
</dbReference>
<protein>
    <submittedName>
        <fullName evidence="2">GWxTD domain-containing protein</fullName>
    </submittedName>
</protein>
<organism evidence="2 3">
    <name type="scientific">Gracilimonas mengyeensis</name>
    <dbReference type="NCBI Taxonomy" id="1302730"/>
    <lineage>
        <taxon>Bacteria</taxon>
        <taxon>Pseudomonadati</taxon>
        <taxon>Balneolota</taxon>
        <taxon>Balneolia</taxon>
        <taxon>Balneolales</taxon>
        <taxon>Balneolaceae</taxon>
        <taxon>Gracilimonas</taxon>
    </lineage>
</organism>
<reference evidence="2 3" key="1">
    <citation type="submission" date="2017-05" db="EMBL/GenBank/DDBJ databases">
        <authorList>
            <person name="Varghese N."/>
            <person name="Submissions S."/>
        </authorList>
    </citation>
    <scope>NUCLEOTIDE SEQUENCE [LARGE SCALE GENOMIC DNA]</scope>
    <source>
        <strain evidence="2 3">DSM 21985</strain>
    </source>
</reference>
<name>A0A521F4H8_9BACT</name>
<evidence type="ECO:0000313" key="3">
    <source>
        <dbReference type="Proteomes" id="UP000317557"/>
    </source>
</evidence>
<dbReference type="Pfam" id="PF20094">
    <property type="entry name" value="GWxTD_dom"/>
    <property type="match status" value="1"/>
</dbReference>
<dbReference type="OrthoDB" id="9814412at2"/>